<reference evidence="1 2" key="1">
    <citation type="submission" date="2014-07" db="EMBL/GenBank/DDBJ databases">
        <title>Genome of Chryseobacterium piperi CTM.</title>
        <authorList>
            <person name="Pipes S.E."/>
            <person name="Stropko S.J."/>
            <person name="Newman J.D."/>
        </authorList>
    </citation>
    <scope>NUCLEOTIDE SEQUENCE [LARGE SCALE GENOMIC DNA]</scope>
    <source>
        <strain evidence="1 2">CTM</strain>
    </source>
</reference>
<proteinExistence type="predicted"/>
<dbReference type="RefSeq" id="WP_034687277.1">
    <property type="nucleotide sequence ID" value="NZ_CP023049.2"/>
</dbReference>
<dbReference type="Proteomes" id="UP000028709">
    <property type="component" value="Unassembled WGS sequence"/>
</dbReference>
<gene>
    <name evidence="1" type="ORF">IQ37_17275</name>
</gene>
<comment type="caution">
    <text evidence="1">The sequence shown here is derived from an EMBL/GenBank/DDBJ whole genome shotgun (WGS) entry which is preliminary data.</text>
</comment>
<dbReference type="KEGG" id="cpip:CJF12_18005"/>
<dbReference type="EMBL" id="JPRJ01000046">
    <property type="protein sequence ID" value="KFF17235.1"/>
    <property type="molecule type" value="Genomic_DNA"/>
</dbReference>
<dbReference type="AlphaFoldDB" id="A0A086AKM1"/>
<accession>A0A086AKM1</accession>
<evidence type="ECO:0000313" key="2">
    <source>
        <dbReference type="Proteomes" id="UP000028709"/>
    </source>
</evidence>
<keyword evidence="2" id="KW-1185">Reference proteome</keyword>
<sequence length="76" mass="9083">MMENTHIKNDILKINIDYLMQSFNVPENDARVIVENYEIDFLTKNLDSHLNTPFQVIYEYNDGTKLYNLLKKEDNK</sequence>
<evidence type="ECO:0000313" key="1">
    <source>
        <dbReference type="EMBL" id="KFF17235.1"/>
    </source>
</evidence>
<protein>
    <submittedName>
        <fullName evidence="1">Uncharacterized protein</fullName>
    </submittedName>
</protein>
<name>A0A086AKM1_9FLAO</name>
<dbReference type="STRING" id="558152.IQ37_17275"/>
<organism evidence="1 2">
    <name type="scientific">Chryseobacterium piperi</name>
    <dbReference type="NCBI Taxonomy" id="558152"/>
    <lineage>
        <taxon>Bacteria</taxon>
        <taxon>Pseudomonadati</taxon>
        <taxon>Bacteroidota</taxon>
        <taxon>Flavobacteriia</taxon>
        <taxon>Flavobacteriales</taxon>
        <taxon>Weeksellaceae</taxon>
        <taxon>Chryseobacterium group</taxon>
        <taxon>Chryseobacterium</taxon>
    </lineage>
</organism>